<dbReference type="Proteomes" id="UP001187192">
    <property type="component" value="Unassembled WGS sequence"/>
</dbReference>
<feature type="compositionally biased region" description="Basic and acidic residues" evidence="1">
    <location>
        <begin position="29"/>
        <end position="38"/>
    </location>
</feature>
<keyword evidence="3" id="KW-1185">Reference proteome</keyword>
<evidence type="ECO:0000256" key="1">
    <source>
        <dbReference type="SAM" id="MobiDB-lite"/>
    </source>
</evidence>
<sequence length="38" mass="4223">MKLPIAIVEEDDIVEEDEASGEDWLIAGSHDENDLARP</sequence>
<name>A0AA88B1D7_FICCA</name>
<evidence type="ECO:0000313" key="2">
    <source>
        <dbReference type="EMBL" id="GMN56286.1"/>
    </source>
</evidence>
<reference evidence="2" key="1">
    <citation type="submission" date="2023-07" db="EMBL/GenBank/DDBJ databases">
        <title>draft genome sequence of fig (Ficus carica).</title>
        <authorList>
            <person name="Takahashi T."/>
            <person name="Nishimura K."/>
        </authorList>
    </citation>
    <scope>NUCLEOTIDE SEQUENCE</scope>
</reference>
<accession>A0AA88B1D7</accession>
<evidence type="ECO:0000313" key="3">
    <source>
        <dbReference type="Proteomes" id="UP001187192"/>
    </source>
</evidence>
<protein>
    <submittedName>
        <fullName evidence="2">Uncharacterized protein</fullName>
    </submittedName>
</protein>
<feature type="region of interest" description="Disordered" evidence="1">
    <location>
        <begin position="16"/>
        <end position="38"/>
    </location>
</feature>
<proteinExistence type="predicted"/>
<organism evidence="2 3">
    <name type="scientific">Ficus carica</name>
    <name type="common">Common fig</name>
    <dbReference type="NCBI Taxonomy" id="3494"/>
    <lineage>
        <taxon>Eukaryota</taxon>
        <taxon>Viridiplantae</taxon>
        <taxon>Streptophyta</taxon>
        <taxon>Embryophyta</taxon>
        <taxon>Tracheophyta</taxon>
        <taxon>Spermatophyta</taxon>
        <taxon>Magnoliopsida</taxon>
        <taxon>eudicotyledons</taxon>
        <taxon>Gunneridae</taxon>
        <taxon>Pentapetalae</taxon>
        <taxon>rosids</taxon>
        <taxon>fabids</taxon>
        <taxon>Rosales</taxon>
        <taxon>Moraceae</taxon>
        <taxon>Ficeae</taxon>
        <taxon>Ficus</taxon>
    </lineage>
</organism>
<comment type="caution">
    <text evidence="2">The sequence shown here is derived from an EMBL/GenBank/DDBJ whole genome shotgun (WGS) entry which is preliminary data.</text>
</comment>
<gene>
    <name evidence="2" type="ORF">TIFTF001_025411</name>
</gene>
<dbReference type="AlphaFoldDB" id="A0AA88B1D7"/>
<dbReference type="EMBL" id="BTGU01000062">
    <property type="protein sequence ID" value="GMN56286.1"/>
    <property type="molecule type" value="Genomic_DNA"/>
</dbReference>